<dbReference type="RefSeq" id="WP_250826438.1">
    <property type="nucleotide sequence ID" value="NZ_JAMOIL010000005.1"/>
</dbReference>
<dbReference type="GO" id="GO:0005886">
    <property type="term" value="C:plasma membrane"/>
    <property type="evidence" value="ECO:0007669"/>
    <property type="project" value="UniProtKB-SubCell"/>
</dbReference>
<dbReference type="AlphaFoldDB" id="A0A9X2D5F1"/>
<evidence type="ECO:0000256" key="3">
    <source>
        <dbReference type="ARBA" id="ARBA00009370"/>
    </source>
</evidence>
<evidence type="ECO:0000313" key="11">
    <source>
        <dbReference type="EMBL" id="MCM0619648.1"/>
    </source>
</evidence>
<dbReference type="PANTHER" id="PTHR43390:SF1">
    <property type="entry name" value="CHLOROPLAST PROCESSING PEPTIDASE"/>
    <property type="match status" value="1"/>
</dbReference>
<keyword evidence="12" id="KW-1185">Reference proteome</keyword>
<dbReference type="InterPro" id="IPR019756">
    <property type="entry name" value="Pept_S26A_signal_pept_1_Ser-AS"/>
</dbReference>
<dbReference type="PROSITE" id="PS00501">
    <property type="entry name" value="SPASE_I_1"/>
    <property type="match status" value="1"/>
</dbReference>
<feature type="active site" evidence="7">
    <location>
        <position position="130"/>
    </location>
</feature>
<dbReference type="InterPro" id="IPR000223">
    <property type="entry name" value="Pept_S26A_signal_pept_1"/>
</dbReference>
<evidence type="ECO:0000256" key="6">
    <source>
        <dbReference type="ARBA" id="ARBA00022801"/>
    </source>
</evidence>
<keyword evidence="6 8" id="KW-0378">Hydrolase</keyword>
<dbReference type="InterPro" id="IPR036286">
    <property type="entry name" value="LexA/Signal_pep-like_sf"/>
</dbReference>
<comment type="catalytic activity">
    <reaction evidence="1 8">
        <text>Cleavage of hydrophobic, N-terminal signal or leader sequences from secreted and periplasmic proteins.</text>
        <dbReference type="EC" id="3.4.21.89"/>
    </reaction>
</comment>
<dbReference type="EC" id="3.4.21.89" evidence="4 8"/>
<evidence type="ECO:0000256" key="4">
    <source>
        <dbReference type="ARBA" id="ARBA00013208"/>
    </source>
</evidence>
<evidence type="ECO:0000259" key="10">
    <source>
        <dbReference type="Pfam" id="PF10502"/>
    </source>
</evidence>
<dbReference type="GO" id="GO:0004252">
    <property type="term" value="F:serine-type endopeptidase activity"/>
    <property type="evidence" value="ECO:0007669"/>
    <property type="project" value="InterPro"/>
</dbReference>
<dbReference type="PROSITE" id="PS00761">
    <property type="entry name" value="SPASE_I_3"/>
    <property type="match status" value="1"/>
</dbReference>
<dbReference type="EMBL" id="JAMOIL010000005">
    <property type="protein sequence ID" value="MCM0619648.1"/>
    <property type="molecule type" value="Genomic_DNA"/>
</dbReference>
<accession>A0A9X2D5F1</accession>
<dbReference type="PANTHER" id="PTHR43390">
    <property type="entry name" value="SIGNAL PEPTIDASE I"/>
    <property type="match status" value="1"/>
</dbReference>
<comment type="caution">
    <text evidence="11">The sequence shown here is derived from an EMBL/GenBank/DDBJ whole genome shotgun (WGS) entry which is preliminary data.</text>
</comment>
<dbReference type="Pfam" id="PF10502">
    <property type="entry name" value="Peptidase_S26"/>
    <property type="match status" value="1"/>
</dbReference>
<comment type="subcellular location">
    <subcellularLocation>
        <location evidence="2">Cell membrane</location>
        <topology evidence="2">Single-pass type II membrane protein</topology>
    </subcellularLocation>
    <subcellularLocation>
        <location evidence="8">Membrane</location>
        <topology evidence="8">Single-pass type II membrane protein</topology>
    </subcellularLocation>
</comment>
<sequence>MSSDPTDTPDQQVRGVGVPEATRHRSPLRRLGSATLLLVGAVAVALVVKSFVAQAFFVPSSSMEPTLEVGDRLVVERWGSWTGEEITRGDVVVFSDPGGWLEGADEQDAGALVGLLRAVGLASEDDHLVKRVVGVAGDVVHCCDDRGRLEVNGVAVDETQYALVDDAECYGPMTGTCDWTAGPVPDGMLFVMGDHRSASADSSVRMCSDAVTDCVEGHEWVPVDDVVGRVLGVAWPASRFGGLDGAEVLAAVPAAQEPAQDSADGTAGAGEGR</sequence>
<dbReference type="GO" id="GO:0009003">
    <property type="term" value="F:signal peptidase activity"/>
    <property type="evidence" value="ECO:0007669"/>
    <property type="project" value="UniProtKB-EC"/>
</dbReference>
<evidence type="ECO:0000256" key="9">
    <source>
        <dbReference type="SAM" id="MobiDB-lite"/>
    </source>
</evidence>
<dbReference type="Gene3D" id="2.10.109.10">
    <property type="entry name" value="Umud Fragment, subunit A"/>
    <property type="match status" value="1"/>
</dbReference>
<evidence type="ECO:0000256" key="5">
    <source>
        <dbReference type="ARBA" id="ARBA00022670"/>
    </source>
</evidence>
<protein>
    <recommendedName>
        <fullName evidence="4 8">Signal peptidase I</fullName>
        <ecNumber evidence="4 8">3.4.21.89</ecNumber>
    </recommendedName>
</protein>
<evidence type="ECO:0000313" key="12">
    <source>
        <dbReference type="Proteomes" id="UP001139485"/>
    </source>
</evidence>
<dbReference type="SUPFAM" id="SSF51306">
    <property type="entry name" value="LexA/Signal peptidase"/>
    <property type="match status" value="1"/>
</dbReference>
<dbReference type="GO" id="GO:0006465">
    <property type="term" value="P:signal peptide processing"/>
    <property type="evidence" value="ECO:0007669"/>
    <property type="project" value="InterPro"/>
</dbReference>
<dbReference type="PRINTS" id="PR00727">
    <property type="entry name" value="LEADERPTASE"/>
</dbReference>
<feature type="transmembrane region" description="Helical" evidence="8">
    <location>
        <begin position="34"/>
        <end position="57"/>
    </location>
</feature>
<dbReference type="NCBIfam" id="TIGR02227">
    <property type="entry name" value="sigpep_I_bact"/>
    <property type="match status" value="1"/>
</dbReference>
<feature type="compositionally biased region" description="Polar residues" evidence="9">
    <location>
        <begin position="1"/>
        <end position="11"/>
    </location>
</feature>
<keyword evidence="8" id="KW-0472">Membrane</keyword>
<feature type="active site" evidence="7">
    <location>
        <position position="62"/>
    </location>
</feature>
<reference evidence="11" key="1">
    <citation type="submission" date="2022-05" db="EMBL/GenBank/DDBJ databases">
        <authorList>
            <person name="Tuo L."/>
        </authorList>
    </citation>
    <scope>NUCLEOTIDE SEQUENCE</scope>
    <source>
        <strain evidence="11">BSK12Z-4</strain>
    </source>
</reference>
<evidence type="ECO:0000256" key="8">
    <source>
        <dbReference type="RuleBase" id="RU362042"/>
    </source>
</evidence>
<keyword evidence="5 8" id="KW-0645">Protease</keyword>
<evidence type="ECO:0000256" key="1">
    <source>
        <dbReference type="ARBA" id="ARBA00000677"/>
    </source>
</evidence>
<dbReference type="Proteomes" id="UP001139485">
    <property type="component" value="Unassembled WGS sequence"/>
</dbReference>
<dbReference type="InterPro" id="IPR019758">
    <property type="entry name" value="Pept_S26A_signal_pept_1_CS"/>
</dbReference>
<proteinExistence type="inferred from homology"/>
<evidence type="ECO:0000256" key="7">
    <source>
        <dbReference type="PIRSR" id="PIRSR600223-1"/>
    </source>
</evidence>
<feature type="domain" description="Peptidase S26" evidence="10">
    <location>
        <begin position="36"/>
        <end position="235"/>
    </location>
</feature>
<name>A0A9X2D5F1_9ACTN</name>
<feature type="region of interest" description="Disordered" evidence="9">
    <location>
        <begin position="1"/>
        <end position="24"/>
    </location>
</feature>
<evidence type="ECO:0000256" key="2">
    <source>
        <dbReference type="ARBA" id="ARBA00004401"/>
    </source>
</evidence>
<dbReference type="InterPro" id="IPR019533">
    <property type="entry name" value="Peptidase_S26"/>
</dbReference>
<comment type="similarity">
    <text evidence="3 8">Belongs to the peptidase S26 family.</text>
</comment>
<gene>
    <name evidence="11" type="primary">lepB</name>
    <name evidence="11" type="ORF">M8330_04985</name>
</gene>
<dbReference type="CDD" id="cd06530">
    <property type="entry name" value="S26_SPase_I"/>
    <property type="match status" value="1"/>
</dbReference>
<keyword evidence="8" id="KW-1133">Transmembrane helix</keyword>
<keyword evidence="8" id="KW-0812">Transmembrane</keyword>
<organism evidence="11 12">
    <name type="scientific">Nocardioides bruguierae</name>
    <dbReference type="NCBI Taxonomy" id="2945102"/>
    <lineage>
        <taxon>Bacteria</taxon>
        <taxon>Bacillati</taxon>
        <taxon>Actinomycetota</taxon>
        <taxon>Actinomycetes</taxon>
        <taxon>Propionibacteriales</taxon>
        <taxon>Nocardioidaceae</taxon>
        <taxon>Nocardioides</taxon>
    </lineage>
</organism>